<comment type="similarity">
    <text evidence="2">Belongs to the complex I NDUFC2 subunit family.</text>
</comment>
<comment type="subcellular location">
    <subcellularLocation>
        <location evidence="1">Mitochondrion inner membrane</location>
        <topology evidence="1">Single-pass membrane protein</topology>
        <orientation evidence="1">Matrix side</orientation>
    </subcellularLocation>
</comment>
<keyword evidence="9" id="KW-0496">Mitochondrion</keyword>
<evidence type="ECO:0000256" key="1">
    <source>
        <dbReference type="ARBA" id="ARBA00004298"/>
    </source>
</evidence>
<keyword evidence="7" id="KW-0249">Electron transport</keyword>
<dbReference type="Ensembl" id="ENSMUNT00000025758.1">
    <property type="protein sequence ID" value="ENSMUNP00000022588.1"/>
    <property type="gene ID" value="ENSMUNG00000020389.1"/>
</dbReference>
<proteinExistence type="inferred from homology"/>
<keyword evidence="12" id="KW-1185">Reference proteome</keyword>
<dbReference type="Pfam" id="PF06374">
    <property type="entry name" value="NDUF_C2"/>
    <property type="match status" value="1"/>
</dbReference>
<organism evidence="11 12">
    <name type="scientific">Melopsittacus undulatus</name>
    <name type="common">Budgerigar</name>
    <name type="synonym">Psittacus undulatus</name>
    <dbReference type="NCBI Taxonomy" id="13146"/>
    <lineage>
        <taxon>Eukaryota</taxon>
        <taxon>Metazoa</taxon>
        <taxon>Chordata</taxon>
        <taxon>Craniata</taxon>
        <taxon>Vertebrata</taxon>
        <taxon>Euteleostomi</taxon>
        <taxon>Archelosauria</taxon>
        <taxon>Archosauria</taxon>
        <taxon>Dinosauria</taxon>
        <taxon>Saurischia</taxon>
        <taxon>Theropoda</taxon>
        <taxon>Coelurosauria</taxon>
        <taxon>Aves</taxon>
        <taxon>Neognathae</taxon>
        <taxon>Neoaves</taxon>
        <taxon>Telluraves</taxon>
        <taxon>Australaves</taxon>
        <taxon>Psittaciformes</taxon>
        <taxon>Psittaculidae</taxon>
        <taxon>Melopsittacus</taxon>
    </lineage>
</organism>
<reference evidence="11" key="2">
    <citation type="submission" date="2025-08" db="UniProtKB">
        <authorList>
            <consortium name="Ensembl"/>
        </authorList>
    </citation>
    <scope>IDENTIFICATION</scope>
</reference>
<reference evidence="11" key="1">
    <citation type="submission" date="2020-03" db="EMBL/GenBank/DDBJ databases">
        <title>Melopsittacus undulatus (budgerigar) genome, bMelUnd1, maternal haplotype with Z.</title>
        <authorList>
            <person name="Gedman G."/>
            <person name="Mountcastle J."/>
            <person name="Haase B."/>
            <person name="Formenti G."/>
            <person name="Wright T."/>
            <person name="Apodaca J."/>
            <person name="Pelan S."/>
            <person name="Chow W."/>
            <person name="Rhie A."/>
            <person name="Howe K."/>
            <person name="Fedrigo O."/>
            <person name="Jarvis E.D."/>
        </authorList>
    </citation>
    <scope>NUCLEOTIDE SEQUENCE [LARGE SCALE GENOMIC DNA]</scope>
</reference>
<keyword evidence="3" id="KW-0813">Transport</keyword>
<keyword evidence="4" id="KW-0679">Respiratory chain</keyword>
<dbReference type="InterPro" id="IPR009423">
    <property type="entry name" value="NDUC2"/>
</dbReference>
<evidence type="ECO:0000256" key="7">
    <source>
        <dbReference type="ARBA" id="ARBA00022982"/>
    </source>
</evidence>
<dbReference type="GO" id="GO:0006120">
    <property type="term" value="P:mitochondrial electron transport, NADH to ubiquinone"/>
    <property type="evidence" value="ECO:0007669"/>
    <property type="project" value="InterPro"/>
</dbReference>
<sequence length="157" mass="17888">MGGVILGLIQVFSAHPRGSVRARNPSARLRCGRTAPLQHRSAPVTLAMVFLPDEARSLPPPPIANRISAWLGFCGWFAALLDNGFNQRPVLRAGVHRQILFTTVGWFVGYYLAKRTEYMYAKVDRELLEYVRQHPEDFRGAEKRRIGEVFEEFHPVR</sequence>
<dbReference type="AlphaFoldDB" id="A0A8V5FHJ9"/>
<protein>
    <submittedName>
        <fullName evidence="11">Uncharacterized protein</fullName>
    </submittedName>
</protein>
<evidence type="ECO:0000256" key="10">
    <source>
        <dbReference type="ARBA" id="ARBA00023136"/>
    </source>
</evidence>
<reference evidence="11" key="3">
    <citation type="submission" date="2025-09" db="UniProtKB">
        <authorList>
            <consortium name="Ensembl"/>
        </authorList>
    </citation>
    <scope>IDENTIFICATION</scope>
</reference>
<evidence type="ECO:0000256" key="9">
    <source>
        <dbReference type="ARBA" id="ARBA00023128"/>
    </source>
</evidence>
<gene>
    <name evidence="11" type="primary">LOC117438979</name>
</gene>
<evidence type="ECO:0000256" key="2">
    <source>
        <dbReference type="ARBA" id="ARBA00008674"/>
    </source>
</evidence>
<accession>A0A8V5FHJ9</accession>
<evidence type="ECO:0000256" key="3">
    <source>
        <dbReference type="ARBA" id="ARBA00022448"/>
    </source>
</evidence>
<keyword evidence="10" id="KW-0472">Membrane</keyword>
<name>A0A8V5FHJ9_MELUD</name>
<evidence type="ECO:0000256" key="4">
    <source>
        <dbReference type="ARBA" id="ARBA00022660"/>
    </source>
</evidence>
<evidence type="ECO:0000313" key="11">
    <source>
        <dbReference type="Ensembl" id="ENSMUNP00000022588.1"/>
    </source>
</evidence>
<keyword evidence="5" id="KW-0812">Transmembrane</keyword>
<dbReference type="PANTHER" id="PTHR13099:SF0">
    <property type="entry name" value="NADH DEHYDROGENASE [UBIQUINONE] 1 SUBUNIT C2-RELATED"/>
    <property type="match status" value="1"/>
</dbReference>
<dbReference type="GO" id="GO:0005743">
    <property type="term" value="C:mitochondrial inner membrane"/>
    <property type="evidence" value="ECO:0007669"/>
    <property type="project" value="UniProtKB-SubCell"/>
</dbReference>
<dbReference type="PANTHER" id="PTHR13099">
    <property type="entry name" value="NADH-UBIQUINONE OXIDOREDUCTASE SUBUNIT B14.5B"/>
    <property type="match status" value="1"/>
</dbReference>
<evidence type="ECO:0000256" key="6">
    <source>
        <dbReference type="ARBA" id="ARBA00022792"/>
    </source>
</evidence>
<evidence type="ECO:0000313" key="12">
    <source>
        <dbReference type="Proteomes" id="UP000694405"/>
    </source>
</evidence>
<evidence type="ECO:0000256" key="8">
    <source>
        <dbReference type="ARBA" id="ARBA00022989"/>
    </source>
</evidence>
<dbReference type="Proteomes" id="UP000694405">
    <property type="component" value="Chromosome 2"/>
</dbReference>
<evidence type="ECO:0000256" key="5">
    <source>
        <dbReference type="ARBA" id="ARBA00022692"/>
    </source>
</evidence>
<keyword evidence="6" id="KW-0999">Mitochondrion inner membrane</keyword>
<keyword evidence="8" id="KW-1133">Transmembrane helix</keyword>